<reference evidence="1" key="1">
    <citation type="submission" date="2019-08" db="EMBL/GenBank/DDBJ databases">
        <authorList>
            <person name="Kucharzyk K."/>
            <person name="Murdoch R.W."/>
            <person name="Higgins S."/>
            <person name="Loffler F."/>
        </authorList>
    </citation>
    <scope>NUCLEOTIDE SEQUENCE</scope>
</reference>
<gene>
    <name evidence="1" type="ORF">SDC9_135966</name>
</gene>
<protein>
    <submittedName>
        <fullName evidence="1">Uncharacterized protein</fullName>
    </submittedName>
</protein>
<name>A0A645DJW5_9ZZZZ</name>
<dbReference type="EMBL" id="VSSQ01036393">
    <property type="protein sequence ID" value="MPM88862.1"/>
    <property type="molecule type" value="Genomic_DNA"/>
</dbReference>
<dbReference type="AlphaFoldDB" id="A0A645DJW5"/>
<evidence type="ECO:0000313" key="1">
    <source>
        <dbReference type="EMBL" id="MPM88862.1"/>
    </source>
</evidence>
<organism evidence="1">
    <name type="scientific">bioreactor metagenome</name>
    <dbReference type="NCBI Taxonomy" id="1076179"/>
    <lineage>
        <taxon>unclassified sequences</taxon>
        <taxon>metagenomes</taxon>
        <taxon>ecological metagenomes</taxon>
    </lineage>
</organism>
<sequence>MYSHLREYPSTGGIHLPGSTIGPVNSIGSSHHFPAYRSLPCCTIHITSPQPCTTGSKHFVIQNNQLSSITTDNLRVGLNLCPLCTIFRRVQFIVSRTCSCRSIRIVCTKDIKFIIKPGSTVGVKRRKPCQGHIGIYLGSRGFTVIFALHQSSHVIRTDCIIEFGFQFERLCQVNSAFTTFYFGIVGIYLCPDCSSKYRNNPGKGRRWGSEQKAVLTVGNHLFYLVNFTVKNPSVG</sequence>
<accession>A0A645DJW5</accession>
<comment type="caution">
    <text evidence="1">The sequence shown here is derived from an EMBL/GenBank/DDBJ whole genome shotgun (WGS) entry which is preliminary data.</text>
</comment>
<proteinExistence type="predicted"/>